<comment type="caution">
    <text evidence="6">The sequence shown here is derived from an EMBL/GenBank/DDBJ whole genome shotgun (WGS) entry which is preliminary data.</text>
</comment>
<dbReference type="Pfam" id="PF00076">
    <property type="entry name" value="RRM_1"/>
    <property type="match status" value="1"/>
</dbReference>
<accession>A0A6G1DDH5</accession>
<dbReference type="OrthoDB" id="1875751at2759"/>
<feature type="region of interest" description="Disordered" evidence="4">
    <location>
        <begin position="17"/>
        <end position="37"/>
    </location>
</feature>
<dbReference type="AlphaFoldDB" id="A0A6G1DDH5"/>
<evidence type="ECO:0000259" key="5">
    <source>
        <dbReference type="PROSITE" id="PS50102"/>
    </source>
</evidence>
<name>A0A6G1DDH5_9ORYZ</name>
<gene>
    <name evidence="6" type="ORF">E2562_002989</name>
</gene>
<organism evidence="6 7">
    <name type="scientific">Oryza meyeriana var. granulata</name>
    <dbReference type="NCBI Taxonomy" id="110450"/>
    <lineage>
        <taxon>Eukaryota</taxon>
        <taxon>Viridiplantae</taxon>
        <taxon>Streptophyta</taxon>
        <taxon>Embryophyta</taxon>
        <taxon>Tracheophyta</taxon>
        <taxon>Spermatophyta</taxon>
        <taxon>Magnoliopsida</taxon>
        <taxon>Liliopsida</taxon>
        <taxon>Poales</taxon>
        <taxon>Poaceae</taxon>
        <taxon>BOP clade</taxon>
        <taxon>Oryzoideae</taxon>
        <taxon>Oryzeae</taxon>
        <taxon>Oryzinae</taxon>
        <taxon>Oryza</taxon>
        <taxon>Oryza meyeriana</taxon>
    </lineage>
</organism>
<dbReference type="PANTHER" id="PTHR48032">
    <property type="entry name" value="RNA-BINDING PROTEIN MUSASHI HOMOLOG RBP6"/>
    <property type="match status" value="1"/>
</dbReference>
<dbReference type="InterPro" id="IPR035979">
    <property type="entry name" value="RBD_domain_sf"/>
</dbReference>
<evidence type="ECO:0000256" key="4">
    <source>
        <dbReference type="SAM" id="MobiDB-lite"/>
    </source>
</evidence>
<proteinExistence type="predicted"/>
<evidence type="ECO:0000256" key="1">
    <source>
        <dbReference type="ARBA" id="ARBA00022737"/>
    </source>
</evidence>
<evidence type="ECO:0000313" key="6">
    <source>
        <dbReference type="EMBL" id="KAF0910547.1"/>
    </source>
</evidence>
<sequence>MLISFVVVFPPQLDVKLPQPKPSGGGPKPRSSDPKKKIFIGGLPPAVDEKQLKEYFEKFGEVTRPIVITQPQTKISRGFGFIEYASEVSATRALEKDRYYLCSQWVEVRRAMPKQDAAAAGPSRLSVQARPFYPARSSALAAANSTNNAPVIAPAKYFVGDNVNPSIGYEIPGVVLSQDVVHAIVANYLRGGGAPPPQGSVR</sequence>
<dbReference type="InterPro" id="IPR000504">
    <property type="entry name" value="RRM_dom"/>
</dbReference>
<protein>
    <recommendedName>
        <fullName evidence="5">RRM domain-containing protein</fullName>
    </recommendedName>
</protein>
<dbReference type="PROSITE" id="PS50102">
    <property type="entry name" value="RRM"/>
    <property type="match status" value="1"/>
</dbReference>
<evidence type="ECO:0000256" key="2">
    <source>
        <dbReference type="ARBA" id="ARBA00022884"/>
    </source>
</evidence>
<dbReference type="SMART" id="SM00360">
    <property type="entry name" value="RRM"/>
    <property type="match status" value="1"/>
</dbReference>
<dbReference type="SUPFAM" id="SSF54928">
    <property type="entry name" value="RNA-binding domain, RBD"/>
    <property type="match status" value="1"/>
</dbReference>
<evidence type="ECO:0000256" key="3">
    <source>
        <dbReference type="PROSITE-ProRule" id="PRU00176"/>
    </source>
</evidence>
<reference evidence="6 7" key="1">
    <citation type="submission" date="2019-11" db="EMBL/GenBank/DDBJ databases">
        <title>Whole genome sequence of Oryza granulata.</title>
        <authorList>
            <person name="Li W."/>
        </authorList>
    </citation>
    <scope>NUCLEOTIDE SEQUENCE [LARGE SCALE GENOMIC DNA]</scope>
    <source>
        <strain evidence="7">cv. Menghai</strain>
        <tissue evidence="6">Leaf</tissue>
    </source>
</reference>
<dbReference type="Proteomes" id="UP000479710">
    <property type="component" value="Unassembled WGS sequence"/>
</dbReference>
<feature type="domain" description="RRM" evidence="5">
    <location>
        <begin position="36"/>
        <end position="113"/>
    </location>
</feature>
<keyword evidence="2 3" id="KW-0694">RNA-binding</keyword>
<keyword evidence="1" id="KW-0677">Repeat</keyword>
<keyword evidence="7" id="KW-1185">Reference proteome</keyword>
<dbReference type="EMBL" id="SPHZ02000006">
    <property type="protein sequence ID" value="KAF0910547.1"/>
    <property type="molecule type" value="Genomic_DNA"/>
</dbReference>
<dbReference type="InterPro" id="IPR012677">
    <property type="entry name" value="Nucleotide-bd_a/b_plait_sf"/>
</dbReference>
<dbReference type="Gene3D" id="3.30.70.330">
    <property type="match status" value="1"/>
</dbReference>
<dbReference type="PANTHER" id="PTHR48032:SF6">
    <property type="entry name" value="RNA-BINDING (RRM_RBD_RNP MOTIFS) FAMILY PROTEIN"/>
    <property type="match status" value="1"/>
</dbReference>
<dbReference type="GO" id="GO:0006417">
    <property type="term" value="P:regulation of translation"/>
    <property type="evidence" value="ECO:0007669"/>
    <property type="project" value="TreeGrafter"/>
</dbReference>
<evidence type="ECO:0000313" key="7">
    <source>
        <dbReference type="Proteomes" id="UP000479710"/>
    </source>
</evidence>
<dbReference type="GO" id="GO:0003729">
    <property type="term" value="F:mRNA binding"/>
    <property type="evidence" value="ECO:0007669"/>
    <property type="project" value="TreeGrafter"/>
</dbReference>